<dbReference type="OrthoDB" id="2481154at2759"/>
<evidence type="ECO:0000313" key="1">
    <source>
        <dbReference type="EMBL" id="CAG8475327.1"/>
    </source>
</evidence>
<dbReference type="AlphaFoldDB" id="A0A9N8W6G4"/>
<proteinExistence type="predicted"/>
<comment type="caution">
    <text evidence="1">The sequence shown here is derived from an EMBL/GenBank/DDBJ whole genome shotgun (WGS) entry which is preliminary data.</text>
</comment>
<reference evidence="1" key="1">
    <citation type="submission" date="2021-06" db="EMBL/GenBank/DDBJ databases">
        <authorList>
            <person name="Kallberg Y."/>
            <person name="Tangrot J."/>
            <person name="Rosling A."/>
        </authorList>
    </citation>
    <scope>NUCLEOTIDE SEQUENCE</scope>
    <source>
        <strain evidence="1">AZ414A</strain>
    </source>
</reference>
<dbReference type="Proteomes" id="UP000789706">
    <property type="component" value="Unassembled WGS sequence"/>
</dbReference>
<accession>A0A9N8W6G4</accession>
<sequence>MSFKSLLEYPPLNAQDIIDYMRGRKVYISGKTAFFIQLEFSSKIITVPLTTSLKDICHDLWNSATSNQKRTFDLMANEVNFINERYKRYQRYKKRCRRQNNVNYPNNFSFDLMNGFGFL</sequence>
<organism evidence="1 2">
    <name type="scientific">Diversispora eburnea</name>
    <dbReference type="NCBI Taxonomy" id="1213867"/>
    <lineage>
        <taxon>Eukaryota</taxon>
        <taxon>Fungi</taxon>
        <taxon>Fungi incertae sedis</taxon>
        <taxon>Mucoromycota</taxon>
        <taxon>Glomeromycotina</taxon>
        <taxon>Glomeromycetes</taxon>
        <taxon>Diversisporales</taxon>
        <taxon>Diversisporaceae</taxon>
        <taxon>Diversispora</taxon>
    </lineage>
</organism>
<evidence type="ECO:0000313" key="2">
    <source>
        <dbReference type="Proteomes" id="UP000789706"/>
    </source>
</evidence>
<dbReference type="EMBL" id="CAJVPK010000213">
    <property type="protein sequence ID" value="CAG8475327.1"/>
    <property type="molecule type" value="Genomic_DNA"/>
</dbReference>
<gene>
    <name evidence="1" type="ORF">DEBURN_LOCUS3369</name>
</gene>
<name>A0A9N8W6G4_9GLOM</name>
<protein>
    <submittedName>
        <fullName evidence="1">7096_t:CDS:1</fullName>
    </submittedName>
</protein>
<keyword evidence="2" id="KW-1185">Reference proteome</keyword>